<evidence type="ECO:0000313" key="6">
    <source>
        <dbReference type="Proteomes" id="UP000260665"/>
    </source>
</evidence>
<dbReference type="GO" id="GO:0016740">
    <property type="term" value="F:transferase activity"/>
    <property type="evidence" value="ECO:0007669"/>
    <property type="project" value="UniProtKB-KW"/>
</dbReference>
<dbReference type="PROSITE" id="PS50404">
    <property type="entry name" value="GST_NTER"/>
    <property type="match status" value="1"/>
</dbReference>
<evidence type="ECO:0000256" key="1">
    <source>
        <dbReference type="ARBA" id="ARBA00007409"/>
    </source>
</evidence>
<dbReference type="RefSeq" id="WP_117177326.1">
    <property type="nucleotide sequence ID" value="NZ_QFZK01000006.1"/>
</dbReference>
<feature type="domain" description="GST N-terminal" evidence="3">
    <location>
        <begin position="1"/>
        <end position="81"/>
    </location>
</feature>
<dbReference type="InterPro" id="IPR010987">
    <property type="entry name" value="Glutathione-S-Trfase_C-like"/>
</dbReference>
<dbReference type="Pfam" id="PF02798">
    <property type="entry name" value="GST_N"/>
    <property type="match status" value="1"/>
</dbReference>
<comment type="similarity">
    <text evidence="1">Belongs to the GST superfamily.</text>
</comment>
<dbReference type="InterPro" id="IPR036249">
    <property type="entry name" value="Thioredoxin-like_sf"/>
</dbReference>
<dbReference type="PANTHER" id="PTHR44051">
    <property type="entry name" value="GLUTATHIONE S-TRANSFERASE-RELATED"/>
    <property type="match status" value="1"/>
</dbReference>
<sequence length="207" mass="23375">MLKILGHSASINVRKVLWLCAELGLPYEQEPWGQVPLSTQSPEFLRLNPNALVPVLIDGDFVLSESNTICRYLANKCGRTDLLPTDPMARARVEQWMDWGATELNVAWRYAFMALVRKTPIDPDPILLAQSVTSWNRHMQILNGVLEKTMAYAAGPSFTVADVVLGLGTNRWWMTPIEHAVLPAVQDYYHRLSERPAFLLHVRNGLP</sequence>
<accession>A0A3E1RBR0</accession>
<dbReference type="FunFam" id="3.40.30.10:FF:000039">
    <property type="entry name" value="Glutathione S-transferase domain"/>
    <property type="match status" value="1"/>
</dbReference>
<dbReference type="PANTHER" id="PTHR44051:SF19">
    <property type="entry name" value="DISULFIDE-BOND OXIDOREDUCTASE YFCG"/>
    <property type="match status" value="1"/>
</dbReference>
<name>A0A3E1RBR0_9BURK</name>
<dbReference type="PROSITE" id="PS50405">
    <property type="entry name" value="GST_CTER"/>
    <property type="match status" value="1"/>
</dbReference>
<dbReference type="InterPro" id="IPR004045">
    <property type="entry name" value="Glutathione_S-Trfase_N"/>
</dbReference>
<dbReference type="SFLD" id="SFLDS00019">
    <property type="entry name" value="Glutathione_Transferase_(cytos"/>
    <property type="match status" value="1"/>
</dbReference>
<comment type="caution">
    <text evidence="5">The sequence shown here is derived from an EMBL/GenBank/DDBJ whole genome shotgun (WGS) entry which is preliminary data.</text>
</comment>
<organism evidence="5 6">
    <name type="scientific">Rhodoferax lacus</name>
    <dbReference type="NCBI Taxonomy" id="2184758"/>
    <lineage>
        <taxon>Bacteria</taxon>
        <taxon>Pseudomonadati</taxon>
        <taxon>Pseudomonadota</taxon>
        <taxon>Betaproteobacteria</taxon>
        <taxon>Burkholderiales</taxon>
        <taxon>Comamonadaceae</taxon>
        <taxon>Rhodoferax</taxon>
    </lineage>
</organism>
<dbReference type="EMBL" id="QFZK01000006">
    <property type="protein sequence ID" value="RFO96661.1"/>
    <property type="molecule type" value="Genomic_DNA"/>
</dbReference>
<dbReference type="Gene3D" id="1.20.1050.10">
    <property type="match status" value="1"/>
</dbReference>
<dbReference type="SFLD" id="SFLDG00358">
    <property type="entry name" value="Main_(cytGST)"/>
    <property type="match status" value="1"/>
</dbReference>
<proteinExistence type="inferred from homology"/>
<dbReference type="AlphaFoldDB" id="A0A3E1RBR0"/>
<dbReference type="CDD" id="cd03047">
    <property type="entry name" value="GST_N_2"/>
    <property type="match status" value="1"/>
</dbReference>
<dbReference type="InterPro" id="IPR040079">
    <property type="entry name" value="Glutathione_S-Trfase"/>
</dbReference>
<dbReference type="Gene3D" id="3.40.30.10">
    <property type="entry name" value="Glutaredoxin"/>
    <property type="match status" value="1"/>
</dbReference>
<gene>
    <name evidence="5" type="ORF">DIC66_11600</name>
</gene>
<dbReference type="SUPFAM" id="SSF47616">
    <property type="entry name" value="GST C-terminal domain-like"/>
    <property type="match status" value="1"/>
</dbReference>
<protein>
    <submittedName>
        <fullName evidence="5">Glutathione S-transferase</fullName>
    </submittedName>
</protein>
<dbReference type="SFLD" id="SFLDG01150">
    <property type="entry name" value="Main.1:_Beta-like"/>
    <property type="match status" value="1"/>
</dbReference>
<dbReference type="OrthoDB" id="5958450at2"/>
<evidence type="ECO:0000256" key="2">
    <source>
        <dbReference type="ARBA" id="ARBA00022679"/>
    </source>
</evidence>
<feature type="domain" description="GST C-terminal" evidence="4">
    <location>
        <begin position="86"/>
        <end position="207"/>
    </location>
</feature>
<keyword evidence="2 5" id="KW-0808">Transferase</keyword>
<reference evidence="5 6" key="1">
    <citation type="submission" date="2018-05" db="EMBL/GenBank/DDBJ databases">
        <title>Rhodoferax soyangensis sp.nov., isolated from an oligotrophic freshwater lake.</title>
        <authorList>
            <person name="Park M."/>
        </authorList>
    </citation>
    <scope>NUCLEOTIDE SEQUENCE [LARGE SCALE GENOMIC DNA]</scope>
    <source>
        <strain evidence="5 6">IMCC26218</strain>
    </source>
</reference>
<keyword evidence="6" id="KW-1185">Reference proteome</keyword>
<evidence type="ECO:0000259" key="3">
    <source>
        <dbReference type="PROSITE" id="PS50404"/>
    </source>
</evidence>
<evidence type="ECO:0000313" key="5">
    <source>
        <dbReference type="EMBL" id="RFO96661.1"/>
    </source>
</evidence>
<dbReference type="InterPro" id="IPR036282">
    <property type="entry name" value="Glutathione-S-Trfase_C_sf"/>
</dbReference>
<dbReference type="Proteomes" id="UP000260665">
    <property type="component" value="Unassembled WGS sequence"/>
</dbReference>
<dbReference type="SUPFAM" id="SSF52833">
    <property type="entry name" value="Thioredoxin-like"/>
    <property type="match status" value="1"/>
</dbReference>
<evidence type="ECO:0000259" key="4">
    <source>
        <dbReference type="PROSITE" id="PS50405"/>
    </source>
</evidence>